<proteinExistence type="inferred from homology"/>
<dbReference type="Pfam" id="PF10135">
    <property type="entry name" value="Rod-binding"/>
    <property type="match status" value="1"/>
</dbReference>
<dbReference type="PRINTS" id="PR01002">
    <property type="entry name" value="FLGFLGJ"/>
</dbReference>
<evidence type="ECO:0000256" key="9">
    <source>
        <dbReference type="ARBA" id="ARBA00023316"/>
    </source>
</evidence>
<evidence type="ECO:0000256" key="4">
    <source>
        <dbReference type="ARBA" id="ARBA00007974"/>
    </source>
</evidence>
<dbReference type="Gene3D" id="1.10.530.10">
    <property type="match status" value="1"/>
</dbReference>
<evidence type="ECO:0000313" key="12">
    <source>
        <dbReference type="EMBL" id="AQS50344.1"/>
    </source>
</evidence>
<dbReference type="SMART" id="SM00047">
    <property type="entry name" value="LYZ2"/>
    <property type="match status" value="1"/>
</dbReference>
<dbReference type="InterPro" id="IPR051056">
    <property type="entry name" value="Glycosyl_Hydrolase_73"/>
</dbReference>
<dbReference type="GO" id="GO:0044780">
    <property type="term" value="P:bacterial-type flagellum assembly"/>
    <property type="evidence" value="ECO:0007669"/>
    <property type="project" value="InterPro"/>
</dbReference>
<evidence type="ECO:0000256" key="8">
    <source>
        <dbReference type="ARBA" id="ARBA00023295"/>
    </source>
</evidence>
<dbReference type="Proteomes" id="UP000189369">
    <property type="component" value="Chromosome"/>
</dbReference>
<dbReference type="KEGG" id="phn:PAEH1_00130"/>
<dbReference type="NCBIfam" id="TIGR02541">
    <property type="entry name" value="flagell_FlgJ"/>
    <property type="match status" value="1"/>
</dbReference>
<comment type="subcellular location">
    <subcellularLocation>
        <location evidence="2">Periplasm</location>
    </subcellularLocation>
</comment>
<dbReference type="PANTHER" id="PTHR33308:SF9">
    <property type="entry name" value="PEPTIDOGLYCAN HYDROLASE FLGJ"/>
    <property type="match status" value="1"/>
</dbReference>
<sequence>MSAQFFPRPGSAPQVSIFDTGQLASLRKAVTGAQVDTEAQEKVAHQFEALMIQQLLKQARQTASGNGLFDSEAVRMSQTIGDEQLALNLSNPGFGFAQALIDQMKQAQGLHSQGLPARTVPEAASTRLPQLRSHVGEAGRIIDAPSLTALIKKLNGPKSVDAIASAIQGAPKHISSFINKMRDAVQVAAAESGLPEKLIMSQAALESGWGKREILFEDGSTSHNLFGIKATSGWKGKVAHVMTTEFIDGKKVKVKQPFRAYDSYQDSLADYARLLSQNERYASVRDAGSAEEAAKRVQASGYATDPNYADKLISIMAYFDSSAVR</sequence>
<keyword evidence="6" id="KW-0574">Periplasm</keyword>
<feature type="domain" description="Mannosyl-glycoprotein endo-beta-N-acetylglucosamidase-like" evidence="11">
    <location>
        <begin position="169"/>
        <end position="321"/>
    </location>
</feature>
<accession>A0A1U9JX56</accession>
<dbReference type="AlphaFoldDB" id="A0A1U9JX56"/>
<dbReference type="GO" id="GO:0071973">
    <property type="term" value="P:bacterial-type flagellum-dependent cell motility"/>
    <property type="evidence" value="ECO:0007669"/>
    <property type="project" value="TreeGrafter"/>
</dbReference>
<evidence type="ECO:0000256" key="1">
    <source>
        <dbReference type="ARBA" id="ARBA00002954"/>
    </source>
</evidence>
<dbReference type="EMBL" id="CP019697">
    <property type="protein sequence ID" value="AQS50344.1"/>
    <property type="molecule type" value="Genomic_DNA"/>
</dbReference>
<dbReference type="STRING" id="643674.PAEH1_00130"/>
<dbReference type="InterPro" id="IPR019301">
    <property type="entry name" value="Flagellar_prot_FlgJ_N"/>
</dbReference>
<dbReference type="InterPro" id="IPR002901">
    <property type="entry name" value="MGlyc_endo_b_GlcNAc-like_dom"/>
</dbReference>
<dbReference type="InterPro" id="IPR013377">
    <property type="entry name" value="FlgJ"/>
</dbReference>
<gene>
    <name evidence="12" type="ORF">PAEH1_00130</name>
</gene>
<keyword evidence="12" id="KW-0966">Cell projection</keyword>
<evidence type="ECO:0000256" key="7">
    <source>
        <dbReference type="ARBA" id="ARBA00022801"/>
    </source>
</evidence>
<dbReference type="GO" id="GO:0071555">
    <property type="term" value="P:cell wall organization"/>
    <property type="evidence" value="ECO:0007669"/>
    <property type="project" value="UniProtKB-KW"/>
</dbReference>
<keyword evidence="8" id="KW-0326">Glycosidase</keyword>
<dbReference type="GO" id="GO:0004040">
    <property type="term" value="F:amidase activity"/>
    <property type="evidence" value="ECO:0007669"/>
    <property type="project" value="InterPro"/>
</dbReference>
<dbReference type="PANTHER" id="PTHR33308">
    <property type="entry name" value="PEPTIDOGLYCAN HYDROLASE FLGJ"/>
    <property type="match status" value="1"/>
</dbReference>
<dbReference type="Pfam" id="PF01832">
    <property type="entry name" value="Glucosaminidase"/>
    <property type="match status" value="1"/>
</dbReference>
<dbReference type="GO" id="GO:0042597">
    <property type="term" value="C:periplasmic space"/>
    <property type="evidence" value="ECO:0007669"/>
    <property type="project" value="UniProtKB-SubCell"/>
</dbReference>
<evidence type="ECO:0000313" key="13">
    <source>
        <dbReference type="Proteomes" id="UP000189369"/>
    </source>
</evidence>
<dbReference type="OrthoDB" id="289937at2"/>
<keyword evidence="12" id="KW-0969">Cilium</keyword>
<dbReference type="GO" id="GO:0016798">
    <property type="term" value="F:hydrolase activity, acting on glycosyl bonds"/>
    <property type="evidence" value="ECO:0007669"/>
    <property type="project" value="UniProtKB-KW"/>
</dbReference>
<evidence type="ECO:0000256" key="5">
    <source>
        <dbReference type="ARBA" id="ARBA00013433"/>
    </source>
</evidence>
<evidence type="ECO:0000256" key="3">
    <source>
        <dbReference type="ARBA" id="ARBA00006880"/>
    </source>
</evidence>
<comment type="similarity">
    <text evidence="4">In the C-terminal section; belongs to the glycosyl hydrolase 73 family.</text>
</comment>
<protein>
    <recommendedName>
        <fullName evidence="5">Peptidoglycan hydrolase FlgJ</fullName>
    </recommendedName>
    <alternativeName>
        <fullName evidence="10">Muramidase FlgJ</fullName>
    </alternativeName>
</protein>
<reference evidence="12 13" key="1">
    <citation type="submission" date="2017-01" db="EMBL/GenBank/DDBJ databases">
        <title>Complete Genome Sequence of Paenalcaligenes hominis, Isolated from a paraplegic Patient with neurogenic bladder.</title>
        <authorList>
            <person name="Mukhopadhyay R."/>
            <person name="Joaquin J."/>
            <person name="Hogue R."/>
            <person name="Kilaru A."/>
            <person name="Jospin G."/>
            <person name="Mars K."/>
            <person name="Eisen J.A."/>
            <person name="Chaturvedi V."/>
        </authorList>
    </citation>
    <scope>NUCLEOTIDE SEQUENCE [LARGE SCALE GENOMIC DNA]</scope>
    <source>
        <strain evidence="12 13">15S00501</strain>
    </source>
</reference>
<evidence type="ECO:0000256" key="10">
    <source>
        <dbReference type="ARBA" id="ARBA00030835"/>
    </source>
</evidence>
<keyword evidence="9" id="KW-0961">Cell wall biogenesis/degradation</keyword>
<evidence type="ECO:0000259" key="11">
    <source>
        <dbReference type="SMART" id="SM00047"/>
    </source>
</evidence>
<name>A0A1U9JX56_9BURK</name>
<evidence type="ECO:0000256" key="2">
    <source>
        <dbReference type="ARBA" id="ARBA00004418"/>
    </source>
</evidence>
<keyword evidence="7" id="KW-0378">Hydrolase</keyword>
<evidence type="ECO:0000256" key="6">
    <source>
        <dbReference type="ARBA" id="ARBA00022764"/>
    </source>
</evidence>
<comment type="function">
    <text evidence="1">Flagellum-specific muramidase which hydrolyzes the peptidoglycan layer to assemble the rod structure in the periplasmic space.</text>
</comment>
<organism evidence="12 13">
    <name type="scientific">Paenalcaligenes hominis</name>
    <dbReference type="NCBI Taxonomy" id="643674"/>
    <lineage>
        <taxon>Bacteria</taxon>
        <taxon>Pseudomonadati</taxon>
        <taxon>Pseudomonadota</taxon>
        <taxon>Betaproteobacteria</taxon>
        <taxon>Burkholderiales</taxon>
        <taxon>Alcaligenaceae</taxon>
        <taxon>Paenalcaligenes</taxon>
    </lineage>
</organism>
<comment type="similarity">
    <text evidence="3">In the N-terminal section; belongs to the FlgJ family.</text>
</comment>
<keyword evidence="12" id="KW-0282">Flagellum</keyword>
<dbReference type="Gene3D" id="2.10.70.40">
    <property type="entry name" value="peptidoglycan hydrolase"/>
    <property type="match status" value="1"/>
</dbReference>